<feature type="compositionally biased region" description="Basic and acidic residues" evidence="5">
    <location>
        <begin position="146"/>
        <end position="177"/>
    </location>
</feature>
<dbReference type="KEGG" id="clup:CLUP02_03323"/>
<keyword evidence="7" id="KW-1185">Reference proteome</keyword>
<evidence type="ECO:0000313" key="7">
    <source>
        <dbReference type="Proteomes" id="UP000830671"/>
    </source>
</evidence>
<evidence type="ECO:0000256" key="2">
    <source>
        <dbReference type="ARBA" id="ARBA00006644"/>
    </source>
</evidence>
<evidence type="ECO:0000256" key="3">
    <source>
        <dbReference type="ARBA" id="ARBA00022664"/>
    </source>
</evidence>
<dbReference type="RefSeq" id="XP_049139489.1">
    <property type="nucleotide sequence ID" value="XM_049282346.1"/>
</dbReference>
<reference evidence="6" key="1">
    <citation type="journal article" date="2021" name="Mol. Plant Microbe Interact.">
        <title>Complete Genome Sequence of the Plant-Pathogenic Fungus Colletotrichum lupini.</title>
        <authorList>
            <person name="Baroncelli R."/>
            <person name="Pensec F."/>
            <person name="Da Lio D."/>
            <person name="Boufleur T."/>
            <person name="Vicente I."/>
            <person name="Sarrocco S."/>
            <person name="Picot A."/>
            <person name="Baraldi E."/>
            <person name="Sukno S."/>
            <person name="Thon M."/>
            <person name="Le Floch G."/>
        </authorList>
    </citation>
    <scope>NUCLEOTIDE SEQUENCE</scope>
    <source>
        <strain evidence="6">IMI 504893</strain>
    </source>
</reference>
<dbReference type="GO" id="GO:0045292">
    <property type="term" value="P:mRNA cis splicing, via spliceosome"/>
    <property type="evidence" value="ECO:0007669"/>
    <property type="project" value="TreeGrafter"/>
</dbReference>
<gene>
    <name evidence="6" type="ORF">CLUP02_03323</name>
</gene>
<keyword evidence="3" id="KW-0507">mRNA processing</keyword>
<sequence length="729" mass="82425">MTTAHRPTFDPARGKEALRGPAYHQRLLPAHTQLKFRQAGQGGNADEESSDLRAELLAAEAAHFAKKNGGAPPPSADDDADAPSGSVKRALEAGSQADAEEDFEAKRRRILEESRDVDASSDEEGDEEDDDDDDDSDEDSDDEEAELQREMEKIRRERAEKREKEERERAKVEEEARERDIALGNPLLNKPDFNMKRRWDDDVVFKNQARGTEEKGKGKEFVNDLLRSDFHKRFMSKYDGARVAWRGPLSPSLAPVWTGRNRGSTTGYNVDILTSEVTIIGISRDHVPDSKLNYIGFFLKFDVSHLRITFSANWNRRHLAPERAAQADRARTDICETPSGTHGLGSGGEGCVKLRWSHIGKDREYVMAVPETYTSPCRLFRVHASFGHPMDPSRELGSPRDAHAAEYLRSLRPMPRPPREGPSDTDLARARRPIYFFYSGRRPELGDPYVSNNNDDALSDIEGELDFPMSDDDSSDWSLNSCPGLSDGSSADHERSPKMQISPILDCPSIQYPEFEYPERPYQSADGRLATRFINIHDHTDFLIYIQGLCRPETRTGSWAYLFKPYHLGGAVTGRLERLGPYGDLRTPVRHRAELRAALAALTIPAEFRHGFRSLTIATTRAWLAEDGELLVEQAWDEMSEAGSNPLPGWAEARHTPEFAHVSDGDLWFAMKRQIQTLYSIDDPQNAVTVQFRLINFEFNRDCQAEALGALENPRRPYRFREPKPKQEL</sequence>
<comment type="similarity">
    <text evidence="2">Belongs to the CWC15 family.</text>
</comment>
<name>A0A9Q8SIA3_9PEZI</name>
<evidence type="ECO:0000256" key="5">
    <source>
        <dbReference type="SAM" id="MobiDB-lite"/>
    </source>
</evidence>
<feature type="region of interest" description="Disordered" evidence="5">
    <location>
        <begin position="1"/>
        <end position="20"/>
    </location>
</feature>
<feature type="compositionally biased region" description="Polar residues" evidence="5">
    <location>
        <begin position="479"/>
        <end position="489"/>
    </location>
</feature>
<dbReference type="AlphaFoldDB" id="A0A9Q8SIA3"/>
<dbReference type="InterPro" id="IPR006973">
    <property type="entry name" value="Cwf_Cwc_15"/>
</dbReference>
<proteinExistence type="inferred from homology"/>
<dbReference type="Pfam" id="PF04889">
    <property type="entry name" value="Cwf_Cwc_15"/>
    <property type="match status" value="1"/>
</dbReference>
<dbReference type="Proteomes" id="UP000830671">
    <property type="component" value="Chromosome 2"/>
</dbReference>
<feature type="region of interest" description="Disordered" evidence="5">
    <location>
        <begin position="447"/>
        <end position="497"/>
    </location>
</feature>
<accession>A0A9Q8SIA3</accession>
<comment type="function">
    <text evidence="1">Involved in pre-mRNA splicing.</text>
</comment>
<dbReference type="EMBL" id="CP019474">
    <property type="protein sequence ID" value="UQC77851.1"/>
    <property type="molecule type" value="Genomic_DNA"/>
</dbReference>
<organism evidence="6 7">
    <name type="scientific">Colletotrichum lupini</name>
    <dbReference type="NCBI Taxonomy" id="145971"/>
    <lineage>
        <taxon>Eukaryota</taxon>
        <taxon>Fungi</taxon>
        <taxon>Dikarya</taxon>
        <taxon>Ascomycota</taxon>
        <taxon>Pezizomycotina</taxon>
        <taxon>Sordariomycetes</taxon>
        <taxon>Hypocreomycetidae</taxon>
        <taxon>Glomerellales</taxon>
        <taxon>Glomerellaceae</taxon>
        <taxon>Colletotrichum</taxon>
        <taxon>Colletotrichum acutatum species complex</taxon>
    </lineage>
</organism>
<feature type="compositionally biased region" description="Acidic residues" evidence="5">
    <location>
        <begin position="457"/>
        <end position="475"/>
    </location>
</feature>
<feature type="compositionally biased region" description="Acidic residues" evidence="5">
    <location>
        <begin position="119"/>
        <end position="145"/>
    </location>
</feature>
<evidence type="ECO:0000313" key="6">
    <source>
        <dbReference type="EMBL" id="UQC77851.1"/>
    </source>
</evidence>
<dbReference type="GO" id="GO:0003723">
    <property type="term" value="F:RNA binding"/>
    <property type="evidence" value="ECO:0007669"/>
    <property type="project" value="TreeGrafter"/>
</dbReference>
<protein>
    <submittedName>
        <fullName evidence="6">Cwf15/Cwc15 cell cycle control protein</fullName>
    </submittedName>
</protein>
<dbReference type="PANTHER" id="PTHR12718">
    <property type="entry name" value="CELL CYCLE CONTROL PROTEIN CWF15"/>
    <property type="match status" value="1"/>
</dbReference>
<evidence type="ECO:0000256" key="4">
    <source>
        <dbReference type="ARBA" id="ARBA00023187"/>
    </source>
</evidence>
<dbReference type="PANTHER" id="PTHR12718:SF2">
    <property type="entry name" value="SPLICEOSOME-ASSOCIATED PROTEIN CWC15 HOMOLOG"/>
    <property type="match status" value="1"/>
</dbReference>
<keyword evidence="4" id="KW-0508">mRNA splicing</keyword>
<dbReference type="GO" id="GO:0071013">
    <property type="term" value="C:catalytic step 2 spliceosome"/>
    <property type="evidence" value="ECO:0007669"/>
    <property type="project" value="TreeGrafter"/>
</dbReference>
<dbReference type="GeneID" id="73337356"/>
<evidence type="ECO:0000256" key="1">
    <source>
        <dbReference type="ARBA" id="ARBA00003777"/>
    </source>
</evidence>
<feature type="region of interest" description="Disordered" evidence="5">
    <location>
        <begin position="36"/>
        <end position="177"/>
    </location>
</feature>